<dbReference type="Pfam" id="PF17231">
    <property type="entry name" value="DUF5305"/>
    <property type="match status" value="1"/>
</dbReference>
<keyword evidence="1" id="KW-0812">Transmembrane</keyword>
<feature type="transmembrane region" description="Helical" evidence="1">
    <location>
        <begin position="21"/>
        <end position="44"/>
    </location>
</feature>
<dbReference type="EMBL" id="CP146612">
    <property type="protein sequence ID" value="WWX25563.1"/>
    <property type="molecule type" value="Genomic_DNA"/>
</dbReference>
<name>A0ABZ2J9X7_9CHLR</name>
<sequence>MKLINTLWKALTKLPGGTFHRVVSVIFCALFIIAAAGFGAANIIPLQHDVTVDLLTYQHQGEYDYTAYLKPSYLLGPDPVVYEEPEPPPNPTYFTNIINDISFTYSFTTDTNTILPNVIKVTAILENADLWQKEIPLHESDLGIQGRNKMDIEFTLGFQAIQETFNTIDKELKITTNDRKVTLMVTILAGDQEFFTQTLEIIINKSYVEISNERLKTDSLNLGLFDYAVNLMPNTLFEATALFPPALYVPPPPPPAPVVTTIGPEGVLFTKLVDRMDFTFAYTLDSDKPLSNVTSSVRIFATIENPQFWTKKVELIPLMTRTGDFTVSFTLKPEDYLQLLEDIRGETGTSAETYYFTVVSEVNISADSEYGPINESFTATLKTAVSGGVLNWGETLINTQDGTIQTTEVQDSYFIAEWTSLLVADARILFLWLSIISLVLAAPLVFFYFKHRPPGLPEADKEARQAKRRFKGMLTEVSSLPAIRESDVIVSIQCLEDLVNIANEMGKTVLYHQDHRCHSYQVLDDFTRYEYQTLC</sequence>
<evidence type="ECO:0000313" key="3">
    <source>
        <dbReference type="Proteomes" id="UP001375370"/>
    </source>
</evidence>
<evidence type="ECO:0000256" key="1">
    <source>
        <dbReference type="SAM" id="Phobius"/>
    </source>
</evidence>
<dbReference type="RefSeq" id="WP_338737839.1">
    <property type="nucleotide sequence ID" value="NZ_CP146612.1"/>
</dbReference>
<accession>A0ABZ2J9X7</accession>
<evidence type="ECO:0000313" key="2">
    <source>
        <dbReference type="EMBL" id="WWX25563.1"/>
    </source>
</evidence>
<protein>
    <submittedName>
        <fullName evidence="2">DUF5305 family protein</fullName>
    </submittedName>
</protein>
<organism evidence="2 3">
    <name type="scientific">Candidatus Dehalogenimonas loeffleri</name>
    <dbReference type="NCBI Taxonomy" id="3127115"/>
    <lineage>
        <taxon>Bacteria</taxon>
        <taxon>Bacillati</taxon>
        <taxon>Chloroflexota</taxon>
        <taxon>Dehalococcoidia</taxon>
        <taxon>Dehalococcoidales</taxon>
        <taxon>Dehalococcoidaceae</taxon>
        <taxon>Dehalogenimonas</taxon>
    </lineage>
</organism>
<proteinExistence type="predicted"/>
<feature type="transmembrane region" description="Helical" evidence="1">
    <location>
        <begin position="429"/>
        <end position="449"/>
    </location>
</feature>
<dbReference type="InterPro" id="IPR035185">
    <property type="entry name" value="DUF5305"/>
</dbReference>
<keyword evidence="1" id="KW-0472">Membrane</keyword>
<dbReference type="Proteomes" id="UP001375370">
    <property type="component" value="Chromosome"/>
</dbReference>
<keyword evidence="1" id="KW-1133">Transmembrane helix</keyword>
<gene>
    <name evidence="2" type="ORF">V8247_00915</name>
</gene>
<reference evidence="2 3" key="1">
    <citation type="submission" date="2024-03" db="EMBL/GenBank/DDBJ databases">
        <title>A Dehalogenimonas Isolated from Estuarine Sediments Dihaloeliminates Chlorinated Alkanes.</title>
        <authorList>
            <person name="Yang Y."/>
            <person name="Wang H."/>
        </authorList>
    </citation>
    <scope>NUCLEOTIDE SEQUENCE [LARGE SCALE GENOMIC DNA]</scope>
    <source>
        <strain evidence="2 3">W</strain>
    </source>
</reference>
<keyword evidence="3" id="KW-1185">Reference proteome</keyword>